<organism evidence="1 2">
    <name type="scientific">Kitasatospora nipponensis</name>
    <dbReference type="NCBI Taxonomy" id="258049"/>
    <lineage>
        <taxon>Bacteria</taxon>
        <taxon>Bacillati</taxon>
        <taxon>Actinomycetota</taxon>
        <taxon>Actinomycetes</taxon>
        <taxon>Kitasatosporales</taxon>
        <taxon>Streptomycetaceae</taxon>
        <taxon>Kitasatospora</taxon>
    </lineage>
</organism>
<gene>
    <name evidence="1" type="ORF">GCM10009665_33580</name>
</gene>
<comment type="caution">
    <text evidence="1">The sequence shown here is derived from an EMBL/GenBank/DDBJ whole genome shotgun (WGS) entry which is preliminary data.</text>
</comment>
<accession>A0ABN1W877</accession>
<protein>
    <submittedName>
        <fullName evidence="1">Uncharacterized protein</fullName>
    </submittedName>
</protein>
<proteinExistence type="predicted"/>
<sequence>MPCEREPICSFGRWLFVPDRLNAAGDVRTGYLACNGERVVLAHCSHLLADLLRTIRQLERDFATGCGVDPMPARA</sequence>
<dbReference type="EMBL" id="BAAALF010000051">
    <property type="protein sequence ID" value="GAA1239990.1"/>
    <property type="molecule type" value="Genomic_DNA"/>
</dbReference>
<reference evidence="1 2" key="1">
    <citation type="journal article" date="2019" name="Int. J. Syst. Evol. Microbiol.">
        <title>The Global Catalogue of Microorganisms (GCM) 10K type strain sequencing project: providing services to taxonomists for standard genome sequencing and annotation.</title>
        <authorList>
            <consortium name="The Broad Institute Genomics Platform"/>
            <consortium name="The Broad Institute Genome Sequencing Center for Infectious Disease"/>
            <person name="Wu L."/>
            <person name="Ma J."/>
        </authorList>
    </citation>
    <scope>NUCLEOTIDE SEQUENCE [LARGE SCALE GENOMIC DNA]</scope>
    <source>
        <strain evidence="1 2">JCM 13004</strain>
    </source>
</reference>
<name>A0ABN1W877_9ACTN</name>
<keyword evidence="2" id="KW-1185">Reference proteome</keyword>
<evidence type="ECO:0000313" key="2">
    <source>
        <dbReference type="Proteomes" id="UP001500037"/>
    </source>
</evidence>
<evidence type="ECO:0000313" key="1">
    <source>
        <dbReference type="EMBL" id="GAA1239990.1"/>
    </source>
</evidence>
<dbReference type="Proteomes" id="UP001500037">
    <property type="component" value="Unassembled WGS sequence"/>
</dbReference>